<organism evidence="10 11">
    <name type="scientific">Marinobacter psychrophilus</name>
    <dbReference type="NCBI Taxonomy" id="330734"/>
    <lineage>
        <taxon>Bacteria</taxon>
        <taxon>Pseudomonadati</taxon>
        <taxon>Pseudomonadota</taxon>
        <taxon>Gammaproteobacteria</taxon>
        <taxon>Pseudomonadales</taxon>
        <taxon>Marinobacteraceae</taxon>
        <taxon>Marinobacter</taxon>
    </lineage>
</organism>
<dbReference type="Gene3D" id="3.90.950.10">
    <property type="match status" value="1"/>
</dbReference>
<dbReference type="GO" id="GO:0047429">
    <property type="term" value="F:nucleoside triphosphate diphosphatase activity"/>
    <property type="evidence" value="ECO:0007669"/>
    <property type="project" value="InterPro"/>
</dbReference>
<evidence type="ECO:0000256" key="1">
    <source>
        <dbReference type="ARBA" id="ARBA00004496"/>
    </source>
</evidence>
<sequence length="198" mass="22004">MPTLILASSSPWRRELLQRLGLNFDCESPNIDESPANGEVPQELALRLARQKAEALAERYPHHWIIGSDQVACLANGELLDKPGTHSNAVSQLIRSSGQQVSFYTSLYLLDSSNGASQQHCEPFSVQFRSLSLAEIEAYLRREQPYQCAGAFMMEGLGITLFDSLKGQDPNALIGLPLIALNRMLINWHCNPLLQNAR</sequence>
<evidence type="ECO:0000313" key="11">
    <source>
        <dbReference type="Proteomes" id="UP000036406"/>
    </source>
</evidence>
<comment type="function">
    <text evidence="6 9">Nucleoside triphosphate pyrophosphatase that hydrolyzes 7-methyl-GTP (m(7)GTP). May have a dual role in cell division arrest and in preventing the incorporation of modified nucleotides into cellular nucleic acids.</text>
</comment>
<dbReference type="PANTHER" id="PTHR43213">
    <property type="entry name" value="BIFUNCTIONAL DTTP/UTP PYROPHOSPHATASE/METHYLTRANSFERASE PROTEIN-RELATED"/>
    <property type="match status" value="1"/>
</dbReference>
<feature type="site" description="Important for substrate specificity" evidence="9">
    <location>
        <position position="155"/>
    </location>
</feature>
<evidence type="ECO:0000256" key="5">
    <source>
        <dbReference type="ARBA" id="ARBA00050213"/>
    </source>
</evidence>
<dbReference type="SUPFAM" id="SSF52972">
    <property type="entry name" value="ITPase-like"/>
    <property type="match status" value="1"/>
</dbReference>
<dbReference type="InterPro" id="IPR003697">
    <property type="entry name" value="Maf-like"/>
</dbReference>
<comment type="caution">
    <text evidence="9">Lacks conserved residue(s) required for the propagation of feature annotation.</text>
</comment>
<protein>
    <recommendedName>
        <fullName evidence="8 9">7-methyl-GTP pyrophosphatase</fullName>
        <shortName evidence="9">m(7)GTP pyrophosphatase</shortName>
        <ecNumber evidence="9">3.6.1.-</ecNumber>
    </recommendedName>
</protein>
<dbReference type="CDD" id="cd00555">
    <property type="entry name" value="Maf"/>
    <property type="match status" value="1"/>
</dbReference>
<feature type="site" description="Important for substrate specificity" evidence="9">
    <location>
        <position position="70"/>
    </location>
</feature>
<dbReference type="PANTHER" id="PTHR43213:SF10">
    <property type="entry name" value="7-METHYL-GTP PYROPHOSPHATASE"/>
    <property type="match status" value="1"/>
</dbReference>
<evidence type="ECO:0000256" key="2">
    <source>
        <dbReference type="ARBA" id="ARBA00022490"/>
    </source>
</evidence>
<gene>
    <name evidence="10" type="ORF">ABA45_11605</name>
</gene>
<dbReference type="FunFam" id="3.90.950.10:FF:000005">
    <property type="entry name" value="7-methyl-GTP pyrophosphatase"/>
    <property type="match status" value="1"/>
</dbReference>
<evidence type="ECO:0000256" key="8">
    <source>
        <dbReference type="ARBA" id="ARBA00068163"/>
    </source>
</evidence>
<evidence type="ECO:0000256" key="3">
    <source>
        <dbReference type="ARBA" id="ARBA00022801"/>
    </source>
</evidence>
<dbReference type="AlphaFoldDB" id="A0A0H4I5M6"/>
<reference evidence="10 11" key="1">
    <citation type="submission" date="2015-05" db="EMBL/GenBank/DDBJ databases">
        <title>Complete genome of Marinobacter psychrophilus strain 20041T isolated from sea-ice of the Canadian Basin.</title>
        <authorList>
            <person name="Song L."/>
            <person name="Ren L."/>
            <person name="Yu Y."/>
            <person name="Wang X."/>
        </authorList>
    </citation>
    <scope>NUCLEOTIDE SEQUENCE [LARGE SCALE GENOMIC DNA]</scope>
    <source>
        <strain evidence="10 11">20041</strain>
    </source>
</reference>
<feature type="active site" description="Proton acceptor" evidence="9">
    <location>
        <position position="69"/>
    </location>
</feature>
<dbReference type="GO" id="GO:0005737">
    <property type="term" value="C:cytoplasm"/>
    <property type="evidence" value="ECO:0007669"/>
    <property type="project" value="UniProtKB-SubCell"/>
</dbReference>
<keyword evidence="11" id="KW-1185">Reference proteome</keyword>
<dbReference type="KEGG" id="mpq:ABA45_11605"/>
<dbReference type="NCBIfam" id="TIGR00172">
    <property type="entry name" value="maf"/>
    <property type="match status" value="1"/>
</dbReference>
<evidence type="ECO:0000313" key="10">
    <source>
        <dbReference type="EMBL" id="AKO54339.1"/>
    </source>
</evidence>
<evidence type="ECO:0000256" key="6">
    <source>
        <dbReference type="ARBA" id="ARBA00053369"/>
    </source>
</evidence>
<dbReference type="EC" id="3.6.1.-" evidence="9"/>
<dbReference type="GO" id="GO:0009117">
    <property type="term" value="P:nucleotide metabolic process"/>
    <property type="evidence" value="ECO:0007669"/>
    <property type="project" value="UniProtKB-KW"/>
</dbReference>
<evidence type="ECO:0000256" key="4">
    <source>
        <dbReference type="ARBA" id="ARBA00023080"/>
    </source>
</evidence>
<evidence type="ECO:0000256" key="7">
    <source>
        <dbReference type="ARBA" id="ARBA00060749"/>
    </source>
</evidence>
<comment type="subcellular location">
    <subcellularLocation>
        <location evidence="1 9">Cytoplasm</location>
    </subcellularLocation>
</comment>
<dbReference type="HAMAP" id="MF_00528">
    <property type="entry name" value="Maf"/>
    <property type="match status" value="1"/>
</dbReference>
<proteinExistence type="inferred from homology"/>
<dbReference type="Proteomes" id="UP000036406">
    <property type="component" value="Chromosome"/>
</dbReference>
<keyword evidence="2 9" id="KW-0963">Cytoplasm</keyword>
<dbReference type="EMBL" id="CP011494">
    <property type="protein sequence ID" value="AKO54339.1"/>
    <property type="molecule type" value="Genomic_DNA"/>
</dbReference>
<comment type="cofactor">
    <cofactor evidence="9">
        <name>a divalent metal cation</name>
        <dbReference type="ChEBI" id="CHEBI:60240"/>
    </cofactor>
</comment>
<evidence type="ECO:0000256" key="9">
    <source>
        <dbReference type="HAMAP-Rule" id="MF_00528"/>
    </source>
</evidence>
<dbReference type="InterPro" id="IPR029001">
    <property type="entry name" value="ITPase-like_fam"/>
</dbReference>
<dbReference type="PIRSF" id="PIRSF006305">
    <property type="entry name" value="Maf"/>
    <property type="match status" value="1"/>
</dbReference>
<comment type="similarity">
    <text evidence="7 9">Belongs to the Maf family. YceF subfamily.</text>
</comment>
<dbReference type="PATRIC" id="fig|330734.3.peg.2428"/>
<dbReference type="Pfam" id="PF02545">
    <property type="entry name" value="Maf"/>
    <property type="match status" value="1"/>
</dbReference>
<keyword evidence="3 9" id="KW-0378">Hydrolase</keyword>
<keyword evidence="4 9" id="KW-0546">Nucleotide metabolism</keyword>
<comment type="catalytic activity">
    <reaction evidence="5 9">
        <text>N(7)-methyl-GTP + H2O = N(7)-methyl-GMP + diphosphate + H(+)</text>
        <dbReference type="Rhea" id="RHEA:58744"/>
        <dbReference type="ChEBI" id="CHEBI:15377"/>
        <dbReference type="ChEBI" id="CHEBI:15378"/>
        <dbReference type="ChEBI" id="CHEBI:33019"/>
        <dbReference type="ChEBI" id="CHEBI:58285"/>
        <dbReference type="ChEBI" id="CHEBI:87133"/>
    </reaction>
</comment>
<dbReference type="STRING" id="330734.ABA45_11605"/>
<name>A0A0H4I5M6_9GAMM</name>
<feature type="site" description="Important for substrate specificity" evidence="9">
    <location>
        <position position="12"/>
    </location>
</feature>
<accession>A0A0H4I5M6</accession>